<evidence type="ECO:0000313" key="1">
    <source>
        <dbReference type="EMBL" id="OUC45827.1"/>
    </source>
</evidence>
<sequence>MVNLKSLSSSCRESEKIDLKFRINENNAPRKSVLLYKEERLLIHFDVIGKSIGFSARVACLLISQDM</sequence>
<protein>
    <submittedName>
        <fullName evidence="1">Uncharacterized protein</fullName>
    </submittedName>
</protein>
<organism evidence="1 2">
    <name type="scientific">Trichinella nativa</name>
    <dbReference type="NCBI Taxonomy" id="6335"/>
    <lineage>
        <taxon>Eukaryota</taxon>
        <taxon>Metazoa</taxon>
        <taxon>Ecdysozoa</taxon>
        <taxon>Nematoda</taxon>
        <taxon>Enoplea</taxon>
        <taxon>Dorylaimia</taxon>
        <taxon>Trichinellida</taxon>
        <taxon>Trichinellidae</taxon>
        <taxon>Trichinella</taxon>
    </lineage>
</organism>
<dbReference type="AlphaFoldDB" id="A0A1Y3EQ13"/>
<dbReference type="Proteomes" id="UP000243006">
    <property type="component" value="Unassembled WGS sequence"/>
</dbReference>
<evidence type="ECO:0000313" key="2">
    <source>
        <dbReference type="Proteomes" id="UP000243006"/>
    </source>
</evidence>
<proteinExistence type="predicted"/>
<accession>A0A1Y3EQ13</accession>
<dbReference type="EMBL" id="LVZM01008281">
    <property type="protein sequence ID" value="OUC45827.1"/>
    <property type="molecule type" value="Genomic_DNA"/>
</dbReference>
<comment type="caution">
    <text evidence="1">The sequence shown here is derived from an EMBL/GenBank/DDBJ whole genome shotgun (WGS) entry which is preliminary data.</text>
</comment>
<reference evidence="1 2" key="1">
    <citation type="submission" date="2015-04" db="EMBL/GenBank/DDBJ databases">
        <title>Draft genome of the roundworm Trichinella nativa.</title>
        <authorList>
            <person name="Mitreva M."/>
        </authorList>
    </citation>
    <scope>NUCLEOTIDE SEQUENCE [LARGE SCALE GENOMIC DNA]</scope>
    <source>
        <strain evidence="1 2">ISS45</strain>
    </source>
</reference>
<gene>
    <name evidence="1" type="ORF">D917_01759</name>
</gene>
<name>A0A1Y3EQ13_9BILA</name>